<dbReference type="AlphaFoldDB" id="A0AAW1JCW0"/>
<name>A0AAW1JCW0_POPJA</name>
<sequence length="93" mass="10052">MKGDVMLEIHGGKEKAEVLKHEIMNKNCGTKVEIKNRNGDISKDEIVTAIKNNVGGIGQSRDTDVVSVRPTQHGGQNATVVLDKMWAKAGIPT</sequence>
<dbReference type="Proteomes" id="UP001458880">
    <property type="component" value="Unassembled WGS sequence"/>
</dbReference>
<evidence type="ECO:0000313" key="2">
    <source>
        <dbReference type="Proteomes" id="UP001458880"/>
    </source>
</evidence>
<evidence type="ECO:0000313" key="1">
    <source>
        <dbReference type="EMBL" id="KAK9700819.1"/>
    </source>
</evidence>
<comment type="caution">
    <text evidence="1">The sequence shown here is derived from an EMBL/GenBank/DDBJ whole genome shotgun (WGS) entry which is preliminary data.</text>
</comment>
<reference evidence="1 2" key="1">
    <citation type="journal article" date="2024" name="BMC Genomics">
        <title>De novo assembly and annotation of Popillia japonica's genome with initial clues to its potential as an invasive pest.</title>
        <authorList>
            <person name="Cucini C."/>
            <person name="Boschi S."/>
            <person name="Funari R."/>
            <person name="Cardaioli E."/>
            <person name="Iannotti N."/>
            <person name="Marturano G."/>
            <person name="Paoli F."/>
            <person name="Bruttini M."/>
            <person name="Carapelli A."/>
            <person name="Frati F."/>
            <person name="Nardi F."/>
        </authorList>
    </citation>
    <scope>NUCLEOTIDE SEQUENCE [LARGE SCALE GENOMIC DNA]</scope>
    <source>
        <strain evidence="1">DMR45628</strain>
    </source>
</reference>
<accession>A0AAW1JCW0</accession>
<keyword evidence="2" id="KW-1185">Reference proteome</keyword>
<dbReference type="EMBL" id="JASPKY010000429">
    <property type="protein sequence ID" value="KAK9700819.1"/>
    <property type="molecule type" value="Genomic_DNA"/>
</dbReference>
<protein>
    <submittedName>
        <fullName evidence="1">Uncharacterized protein</fullName>
    </submittedName>
</protein>
<organism evidence="1 2">
    <name type="scientific">Popillia japonica</name>
    <name type="common">Japanese beetle</name>
    <dbReference type="NCBI Taxonomy" id="7064"/>
    <lineage>
        <taxon>Eukaryota</taxon>
        <taxon>Metazoa</taxon>
        <taxon>Ecdysozoa</taxon>
        <taxon>Arthropoda</taxon>
        <taxon>Hexapoda</taxon>
        <taxon>Insecta</taxon>
        <taxon>Pterygota</taxon>
        <taxon>Neoptera</taxon>
        <taxon>Endopterygota</taxon>
        <taxon>Coleoptera</taxon>
        <taxon>Polyphaga</taxon>
        <taxon>Scarabaeiformia</taxon>
        <taxon>Scarabaeidae</taxon>
        <taxon>Rutelinae</taxon>
        <taxon>Popillia</taxon>
    </lineage>
</organism>
<proteinExistence type="predicted"/>
<gene>
    <name evidence="1" type="ORF">QE152_g31018</name>
</gene>